<evidence type="ECO:0000313" key="1">
    <source>
        <dbReference type="EMBL" id="OIQ87296.1"/>
    </source>
</evidence>
<organism evidence="1">
    <name type="scientific">mine drainage metagenome</name>
    <dbReference type="NCBI Taxonomy" id="410659"/>
    <lineage>
        <taxon>unclassified sequences</taxon>
        <taxon>metagenomes</taxon>
        <taxon>ecological metagenomes</taxon>
    </lineage>
</organism>
<protein>
    <submittedName>
        <fullName evidence="1">Uncharacterized protein</fullName>
    </submittedName>
</protein>
<accession>A0A1J5QUX5</accession>
<gene>
    <name evidence="1" type="ORF">GALL_308570</name>
</gene>
<comment type="caution">
    <text evidence="1">The sequence shown here is derived from an EMBL/GenBank/DDBJ whole genome shotgun (WGS) entry which is preliminary data.</text>
</comment>
<name>A0A1J5QUX5_9ZZZZ</name>
<reference evidence="1" key="1">
    <citation type="submission" date="2016-10" db="EMBL/GenBank/DDBJ databases">
        <title>Sequence of Gallionella enrichment culture.</title>
        <authorList>
            <person name="Poehlein A."/>
            <person name="Muehling M."/>
            <person name="Daniel R."/>
        </authorList>
    </citation>
    <scope>NUCLEOTIDE SEQUENCE</scope>
</reference>
<sequence>MTYTEFKRQLGKAGLTVRAFAALMGQTPNSITNYASKGEVPTHLAIIAVLMGEMADAGMDFRSVLRAIGELDRAAVNEKHS</sequence>
<dbReference type="AlphaFoldDB" id="A0A1J5QUX5"/>
<dbReference type="EMBL" id="MLJW01000430">
    <property type="protein sequence ID" value="OIQ87296.1"/>
    <property type="molecule type" value="Genomic_DNA"/>
</dbReference>
<proteinExistence type="predicted"/>